<feature type="compositionally biased region" description="Basic and acidic residues" evidence="1">
    <location>
        <begin position="125"/>
        <end position="134"/>
    </location>
</feature>
<dbReference type="GeneID" id="37017277"/>
<evidence type="ECO:0000313" key="3">
    <source>
        <dbReference type="EMBL" id="PWN18264.1"/>
    </source>
</evidence>
<evidence type="ECO:0000256" key="1">
    <source>
        <dbReference type="SAM" id="MobiDB-lite"/>
    </source>
</evidence>
<reference evidence="3 4" key="1">
    <citation type="journal article" date="2018" name="Mol. Biol. Evol.">
        <title>Broad Genomic Sampling Reveals a Smut Pathogenic Ancestry of the Fungal Clade Ustilaginomycotina.</title>
        <authorList>
            <person name="Kijpornyongpan T."/>
            <person name="Mondo S.J."/>
            <person name="Barry K."/>
            <person name="Sandor L."/>
            <person name="Lee J."/>
            <person name="Lipzen A."/>
            <person name="Pangilinan J."/>
            <person name="LaButti K."/>
            <person name="Hainaut M."/>
            <person name="Henrissat B."/>
            <person name="Grigoriev I.V."/>
            <person name="Spatafora J.W."/>
            <person name="Aime M.C."/>
        </authorList>
    </citation>
    <scope>NUCLEOTIDE SEQUENCE [LARGE SCALE GENOMIC DNA]</scope>
    <source>
        <strain evidence="3 4">MCA 4718</strain>
    </source>
</reference>
<feature type="region of interest" description="Disordered" evidence="1">
    <location>
        <begin position="156"/>
        <end position="198"/>
    </location>
</feature>
<gene>
    <name evidence="3" type="ORF">BCV69DRAFT_80155</name>
</gene>
<dbReference type="Proteomes" id="UP000245942">
    <property type="component" value="Unassembled WGS sequence"/>
</dbReference>
<keyword evidence="2" id="KW-0732">Signal</keyword>
<dbReference type="AlphaFoldDB" id="A0A316U038"/>
<protein>
    <submittedName>
        <fullName evidence="3">Uncharacterized protein</fullName>
    </submittedName>
</protein>
<accession>A0A316U038</accession>
<organism evidence="3 4">
    <name type="scientific">Pseudomicrostroma glucosiphilum</name>
    <dbReference type="NCBI Taxonomy" id="1684307"/>
    <lineage>
        <taxon>Eukaryota</taxon>
        <taxon>Fungi</taxon>
        <taxon>Dikarya</taxon>
        <taxon>Basidiomycota</taxon>
        <taxon>Ustilaginomycotina</taxon>
        <taxon>Exobasidiomycetes</taxon>
        <taxon>Microstromatales</taxon>
        <taxon>Microstromatales incertae sedis</taxon>
        <taxon>Pseudomicrostroma</taxon>
    </lineage>
</organism>
<evidence type="ECO:0000256" key="2">
    <source>
        <dbReference type="SAM" id="SignalP"/>
    </source>
</evidence>
<feature type="region of interest" description="Disordered" evidence="1">
    <location>
        <begin position="77"/>
        <end position="134"/>
    </location>
</feature>
<feature type="signal peptide" evidence="2">
    <location>
        <begin position="1"/>
        <end position="23"/>
    </location>
</feature>
<keyword evidence="4" id="KW-1185">Reference proteome</keyword>
<evidence type="ECO:0000313" key="4">
    <source>
        <dbReference type="Proteomes" id="UP000245942"/>
    </source>
</evidence>
<dbReference type="EMBL" id="KZ819337">
    <property type="protein sequence ID" value="PWN18264.1"/>
    <property type="molecule type" value="Genomic_DNA"/>
</dbReference>
<proteinExistence type="predicted"/>
<sequence>MRSFQLLLLFLLTIFLSLHLASGLVLASPARSRKCRRALSLFSLEKRDEIHDNEGVSSSSLLPRLWRNAELPVPLGLNRHPPALPPQPPSSSWAGGTSKHLHPPPPTVSSILAGNPSVAKTRRERKQEVAEKKKQYENIRAGHAFVDMILDECGSWLKKDLPPRPKSKPKRGRESSSWSGSGSGAVVGLDLQPDRRTI</sequence>
<feature type="chain" id="PRO_5016447965" evidence="2">
    <location>
        <begin position="24"/>
        <end position="198"/>
    </location>
</feature>
<name>A0A316U038_9BASI</name>
<dbReference type="RefSeq" id="XP_025345424.1">
    <property type="nucleotide sequence ID" value="XM_025495543.1"/>
</dbReference>